<evidence type="ECO:0000256" key="3">
    <source>
        <dbReference type="ARBA" id="ARBA00023125"/>
    </source>
</evidence>
<reference evidence="8 9" key="1">
    <citation type="journal article" date="2019" name="Nat. Plants">
        <title>Stout camphor tree genome fills gaps in understanding of flowering plant genome evolution.</title>
        <authorList>
            <person name="Chaw S.M."/>
            <person name="Liu Y.C."/>
            <person name="Wu Y.W."/>
            <person name="Wang H.Y."/>
            <person name="Lin C.I."/>
            <person name="Wu C.S."/>
            <person name="Ke H.M."/>
            <person name="Chang L.Y."/>
            <person name="Hsu C.Y."/>
            <person name="Yang H.T."/>
            <person name="Sudianto E."/>
            <person name="Hsu M.H."/>
            <person name="Wu K.P."/>
            <person name="Wang L.N."/>
            <person name="Leebens-Mack J.H."/>
            <person name="Tsai I.J."/>
        </authorList>
    </citation>
    <scope>NUCLEOTIDE SEQUENCE [LARGE SCALE GENOMIC DNA]</scope>
    <source>
        <strain evidence="9">cv. Chaw 1501</strain>
        <tissue evidence="8">Young leaves</tissue>
    </source>
</reference>
<feature type="region of interest" description="Disordered" evidence="6">
    <location>
        <begin position="315"/>
        <end position="337"/>
    </location>
</feature>
<dbReference type="Pfam" id="PF01429">
    <property type="entry name" value="MBD"/>
    <property type="match status" value="1"/>
</dbReference>
<evidence type="ECO:0000259" key="7">
    <source>
        <dbReference type="PROSITE" id="PS50982"/>
    </source>
</evidence>
<evidence type="ECO:0000256" key="6">
    <source>
        <dbReference type="SAM" id="MobiDB-lite"/>
    </source>
</evidence>
<dbReference type="PANTHER" id="PTHR34067">
    <property type="entry name" value="OS04G0193200 PROTEIN"/>
    <property type="match status" value="1"/>
</dbReference>
<keyword evidence="3" id="KW-0238">DNA-binding</keyword>
<sequence>MSAESIERNATPLFYDPQPISVALPTETESYAEILLGLRRCFPPEPFAVPGETNGNTLSVAAAVEAVAALWKERRSGVSPPLEASADLLQPQVTDPELPVVERASSGDVEERTTPGTAGSRRGRKRKTEEEQEEFWSRRPDWLPEGWTTEVKVRTNGATAGMRDRYYFDPKSGHRFRSRKEVEKFTRTGEVPKNKHKPKTEDSNVVHASSEPPQSSSGEGLSIPYVAIEDVPKPNNMMCPPTLEFFSRRLPNFKSSVRNLNHFNVEEEGGAGRNQQLEVGETIIKQYEREGTIGIQQCVPSNVVGLGTVFNLETENETERSHQSEIGREEKGAQKSKAVKKINWKKEARGRRMIIQQSELVKEAGVVQQSETEKKEKSSEQPAPSNISGHEASLSRTKKKAPKFDRGIFVQLGREICKRAIIANLKTGTTNHS</sequence>
<comment type="subcellular location">
    <subcellularLocation>
        <location evidence="1">Nucleus</location>
    </subcellularLocation>
</comment>
<dbReference type="SUPFAM" id="SSF54171">
    <property type="entry name" value="DNA-binding domain"/>
    <property type="match status" value="1"/>
</dbReference>
<keyword evidence="4" id="KW-0804">Transcription</keyword>
<evidence type="ECO:0000256" key="5">
    <source>
        <dbReference type="ARBA" id="ARBA00023242"/>
    </source>
</evidence>
<evidence type="ECO:0000256" key="2">
    <source>
        <dbReference type="ARBA" id="ARBA00023015"/>
    </source>
</evidence>
<dbReference type="Gene3D" id="3.30.890.10">
    <property type="entry name" value="Methyl-cpg-binding Protein 2, Chain A"/>
    <property type="match status" value="1"/>
</dbReference>
<protein>
    <submittedName>
        <fullName evidence="8">Methyl-CpG-binding domain-containing protein 5 isoform X3</fullName>
    </submittedName>
</protein>
<evidence type="ECO:0000256" key="1">
    <source>
        <dbReference type="ARBA" id="ARBA00004123"/>
    </source>
</evidence>
<name>A0A3S3PZZ6_9MAGN</name>
<evidence type="ECO:0000313" key="8">
    <source>
        <dbReference type="EMBL" id="RWR76734.1"/>
    </source>
</evidence>
<dbReference type="AlphaFoldDB" id="A0A3S3PZZ6"/>
<dbReference type="GO" id="GO:0003677">
    <property type="term" value="F:DNA binding"/>
    <property type="evidence" value="ECO:0007669"/>
    <property type="project" value="UniProtKB-KW"/>
</dbReference>
<dbReference type="STRING" id="337451.A0A3S3PZZ6"/>
<keyword evidence="9" id="KW-1185">Reference proteome</keyword>
<organism evidence="8 9">
    <name type="scientific">Cinnamomum micranthum f. kanehirae</name>
    <dbReference type="NCBI Taxonomy" id="337451"/>
    <lineage>
        <taxon>Eukaryota</taxon>
        <taxon>Viridiplantae</taxon>
        <taxon>Streptophyta</taxon>
        <taxon>Embryophyta</taxon>
        <taxon>Tracheophyta</taxon>
        <taxon>Spermatophyta</taxon>
        <taxon>Magnoliopsida</taxon>
        <taxon>Magnoliidae</taxon>
        <taxon>Laurales</taxon>
        <taxon>Lauraceae</taxon>
        <taxon>Cinnamomum</taxon>
    </lineage>
</organism>
<keyword evidence="5" id="KW-0539">Nucleus</keyword>
<dbReference type="PANTHER" id="PTHR34067:SF20">
    <property type="entry name" value="OS08G0206700 PROTEIN"/>
    <property type="match status" value="1"/>
</dbReference>
<accession>A0A3S3PZZ6</accession>
<keyword evidence="2" id="KW-0805">Transcription regulation</keyword>
<dbReference type="GO" id="GO:0005634">
    <property type="term" value="C:nucleus"/>
    <property type="evidence" value="ECO:0007669"/>
    <property type="project" value="UniProtKB-SubCell"/>
</dbReference>
<feature type="domain" description="MBD" evidence="7">
    <location>
        <begin position="133"/>
        <end position="208"/>
    </location>
</feature>
<proteinExistence type="predicted"/>
<dbReference type="Proteomes" id="UP000283530">
    <property type="component" value="Unassembled WGS sequence"/>
</dbReference>
<dbReference type="InterPro" id="IPR038945">
    <property type="entry name" value="MBD13-like"/>
</dbReference>
<evidence type="ECO:0000256" key="4">
    <source>
        <dbReference type="ARBA" id="ARBA00023163"/>
    </source>
</evidence>
<feature type="region of interest" description="Disordered" evidence="6">
    <location>
        <begin position="81"/>
        <end position="137"/>
    </location>
</feature>
<dbReference type="OrthoDB" id="10072024at2759"/>
<feature type="compositionally biased region" description="Basic and acidic residues" evidence="6">
    <location>
        <begin position="317"/>
        <end position="333"/>
    </location>
</feature>
<feature type="region of interest" description="Disordered" evidence="6">
    <location>
        <begin position="170"/>
        <end position="221"/>
    </location>
</feature>
<dbReference type="EMBL" id="QPKB01000002">
    <property type="protein sequence ID" value="RWR76734.1"/>
    <property type="molecule type" value="Genomic_DNA"/>
</dbReference>
<evidence type="ECO:0000313" key="9">
    <source>
        <dbReference type="Proteomes" id="UP000283530"/>
    </source>
</evidence>
<dbReference type="InterPro" id="IPR001739">
    <property type="entry name" value="Methyl_CpG_DNA-bd"/>
</dbReference>
<comment type="caution">
    <text evidence="8">The sequence shown here is derived from an EMBL/GenBank/DDBJ whole genome shotgun (WGS) entry which is preliminary data.</text>
</comment>
<dbReference type="PROSITE" id="PS50982">
    <property type="entry name" value="MBD"/>
    <property type="match status" value="1"/>
</dbReference>
<dbReference type="InterPro" id="IPR016177">
    <property type="entry name" value="DNA-bd_dom_sf"/>
</dbReference>
<gene>
    <name evidence="8" type="ORF">CKAN_00519100</name>
</gene>
<feature type="compositionally biased region" description="Low complexity" evidence="6">
    <location>
        <begin position="209"/>
        <end position="221"/>
    </location>
</feature>
<feature type="compositionally biased region" description="Basic and acidic residues" evidence="6">
    <location>
        <begin position="179"/>
        <end position="204"/>
    </location>
</feature>
<feature type="region of interest" description="Disordered" evidence="6">
    <location>
        <begin position="365"/>
        <end position="400"/>
    </location>
</feature>